<dbReference type="HOGENOM" id="CLU_058789_2_0_3"/>
<dbReference type="KEGG" id="amr:AM1_2828"/>
<feature type="transmembrane region" description="Helical" evidence="2">
    <location>
        <begin position="275"/>
        <end position="293"/>
    </location>
</feature>
<feature type="transmembrane region" description="Helical" evidence="2">
    <location>
        <begin position="63"/>
        <end position="83"/>
    </location>
</feature>
<evidence type="ECO:0000256" key="2">
    <source>
        <dbReference type="SAM" id="Phobius"/>
    </source>
</evidence>
<dbReference type="InterPro" id="IPR000620">
    <property type="entry name" value="EamA_dom"/>
</dbReference>
<feature type="transmembrane region" description="Helical" evidence="2">
    <location>
        <begin position="248"/>
        <end position="268"/>
    </location>
</feature>
<sequence>MIGEIAAVSAAFLWAVASMIYATLGRRAPALALNLGKGVIAIALLGMTIVVQRLDAPALAGRSSLLLLLSGAIGIGFGDTVYLEALRYLGARRTLLLGTLAPPLSACLALWFLREQLSPFAWVGIAVTIMGIVWVISERAAETHAVKHQGLGLFYAVLASLAQAIGAILSRTALDNTTVSPQWGALLRLAAGVVVVVVWGVVRRQLQTWWQAMNTTDLLLRLLAASFAGTYLGIWLQQLSLKYTVTGISQTLNATSPLFILPMAVLMGERISSRAWLGAFVAVIGVGLLLAQTG</sequence>
<evidence type="ECO:0000256" key="1">
    <source>
        <dbReference type="ARBA" id="ARBA00007362"/>
    </source>
</evidence>
<keyword evidence="2" id="KW-1133">Transmembrane helix</keyword>
<evidence type="ECO:0000313" key="5">
    <source>
        <dbReference type="Proteomes" id="UP000000268"/>
    </source>
</evidence>
<keyword evidence="5" id="KW-1185">Reference proteome</keyword>
<dbReference type="OrthoDB" id="6235706at2"/>
<feature type="transmembrane region" description="Helical" evidence="2">
    <location>
        <begin position="218"/>
        <end position="236"/>
    </location>
</feature>
<feature type="transmembrane region" description="Helical" evidence="2">
    <location>
        <begin position="95"/>
        <end position="113"/>
    </location>
</feature>
<dbReference type="Proteomes" id="UP000000268">
    <property type="component" value="Chromosome"/>
</dbReference>
<dbReference type="InterPro" id="IPR037185">
    <property type="entry name" value="EmrE-like"/>
</dbReference>
<proteinExistence type="inferred from homology"/>
<dbReference type="SUPFAM" id="SSF103481">
    <property type="entry name" value="Multidrug resistance efflux transporter EmrE"/>
    <property type="match status" value="2"/>
</dbReference>
<dbReference type="STRING" id="329726.AM1_2828"/>
<reference evidence="4 5" key="1">
    <citation type="journal article" date="2008" name="Proc. Natl. Acad. Sci. U.S.A.">
        <title>Niche adaptation and genome expansion in the chlorophyll d-producing cyanobacterium Acaryochloris marina.</title>
        <authorList>
            <person name="Swingley W.D."/>
            <person name="Chen M."/>
            <person name="Cheung P.C."/>
            <person name="Conrad A.L."/>
            <person name="Dejesa L.C."/>
            <person name="Hao J."/>
            <person name="Honchak B.M."/>
            <person name="Karbach L.E."/>
            <person name="Kurdoglu A."/>
            <person name="Lahiri S."/>
            <person name="Mastrian S.D."/>
            <person name="Miyashita H."/>
            <person name="Page L."/>
            <person name="Ramakrishna P."/>
            <person name="Satoh S."/>
            <person name="Sattley W.M."/>
            <person name="Shimada Y."/>
            <person name="Taylor H.L."/>
            <person name="Tomo T."/>
            <person name="Tsuchiya T."/>
            <person name="Wang Z.T."/>
            <person name="Raymond J."/>
            <person name="Mimuro M."/>
            <person name="Blankenship R.E."/>
            <person name="Touchman J.W."/>
        </authorList>
    </citation>
    <scope>NUCLEOTIDE SEQUENCE [LARGE SCALE GENOMIC DNA]</scope>
    <source>
        <strain evidence="5">MBIC 11017</strain>
    </source>
</reference>
<feature type="transmembrane region" description="Helical" evidence="2">
    <location>
        <begin position="182"/>
        <end position="202"/>
    </location>
</feature>
<dbReference type="PANTHER" id="PTHR22911">
    <property type="entry name" value="ACYL-MALONYL CONDENSING ENZYME-RELATED"/>
    <property type="match status" value="1"/>
</dbReference>
<name>B0CA93_ACAM1</name>
<dbReference type="RefSeq" id="WP_012163273.1">
    <property type="nucleotide sequence ID" value="NC_009925.1"/>
</dbReference>
<dbReference type="eggNOG" id="COG0697">
    <property type="taxonomic scope" value="Bacteria"/>
</dbReference>
<feature type="transmembrane region" description="Helical" evidence="2">
    <location>
        <begin position="149"/>
        <end position="170"/>
    </location>
</feature>
<evidence type="ECO:0000313" key="4">
    <source>
        <dbReference type="EMBL" id="ABW27828.1"/>
    </source>
</evidence>
<accession>B0CA93</accession>
<feature type="transmembrane region" description="Helical" evidence="2">
    <location>
        <begin position="31"/>
        <end position="51"/>
    </location>
</feature>
<dbReference type="Pfam" id="PF00892">
    <property type="entry name" value="EamA"/>
    <property type="match status" value="2"/>
</dbReference>
<protein>
    <submittedName>
        <fullName evidence="4">Conserved hypothetical membrane protein</fullName>
    </submittedName>
</protein>
<feature type="transmembrane region" description="Helical" evidence="2">
    <location>
        <begin position="119"/>
        <end position="137"/>
    </location>
</feature>
<feature type="transmembrane region" description="Helical" evidence="2">
    <location>
        <begin position="6"/>
        <end position="24"/>
    </location>
</feature>
<dbReference type="AlphaFoldDB" id="B0CA93"/>
<keyword evidence="2" id="KW-0472">Membrane</keyword>
<comment type="similarity">
    <text evidence="1">Belongs to the EamA transporter family.</text>
</comment>
<feature type="domain" description="EamA" evidence="3">
    <location>
        <begin position="151"/>
        <end position="290"/>
    </location>
</feature>
<organism evidence="4 5">
    <name type="scientific">Acaryochloris marina (strain MBIC 11017)</name>
    <dbReference type="NCBI Taxonomy" id="329726"/>
    <lineage>
        <taxon>Bacteria</taxon>
        <taxon>Bacillati</taxon>
        <taxon>Cyanobacteriota</taxon>
        <taxon>Cyanophyceae</taxon>
        <taxon>Acaryochloridales</taxon>
        <taxon>Acaryochloridaceae</taxon>
        <taxon>Acaryochloris</taxon>
    </lineage>
</organism>
<feature type="domain" description="EamA" evidence="3">
    <location>
        <begin position="1"/>
        <end position="136"/>
    </location>
</feature>
<dbReference type="EMBL" id="CP000828">
    <property type="protein sequence ID" value="ABW27828.1"/>
    <property type="molecule type" value="Genomic_DNA"/>
</dbReference>
<gene>
    <name evidence="4" type="ordered locus">AM1_2828</name>
</gene>
<evidence type="ECO:0000259" key="3">
    <source>
        <dbReference type="Pfam" id="PF00892"/>
    </source>
</evidence>
<keyword evidence="2" id="KW-0812">Transmembrane</keyword>
<dbReference type="GO" id="GO:0016020">
    <property type="term" value="C:membrane"/>
    <property type="evidence" value="ECO:0007669"/>
    <property type="project" value="InterPro"/>
</dbReference>